<evidence type="ECO:0000256" key="3">
    <source>
        <dbReference type="ARBA" id="ARBA00022679"/>
    </source>
</evidence>
<dbReference type="GO" id="GO:0046872">
    <property type="term" value="F:metal ion binding"/>
    <property type="evidence" value="ECO:0007669"/>
    <property type="project" value="UniProtKB-KW"/>
</dbReference>
<dbReference type="InterPro" id="IPR051804">
    <property type="entry name" value="Carb_Metab_Reg_Kinase/Isom"/>
</dbReference>
<evidence type="ECO:0000256" key="9">
    <source>
        <dbReference type="ARBA" id="ARBA00022842"/>
    </source>
</evidence>
<dbReference type="OrthoDB" id="9783435at2"/>
<comment type="similarity">
    <text evidence="2">Belongs to the ROK (NagC/XylR) family.</text>
</comment>
<dbReference type="PANTHER" id="PTHR42742">
    <property type="entry name" value="TRANSCRIPTIONAL REPRESSOR MPRA"/>
    <property type="match status" value="1"/>
</dbReference>
<keyword evidence="4" id="KW-0479">Metal-binding</keyword>
<evidence type="ECO:0000256" key="4">
    <source>
        <dbReference type="ARBA" id="ARBA00022723"/>
    </source>
</evidence>
<dbReference type="InterPro" id="IPR043129">
    <property type="entry name" value="ATPase_NBD"/>
</dbReference>
<accession>A0A368VIR2</accession>
<dbReference type="GO" id="GO:0005524">
    <property type="term" value="F:ATP binding"/>
    <property type="evidence" value="ECO:0007669"/>
    <property type="project" value="UniProtKB-KW"/>
</dbReference>
<dbReference type="Pfam" id="PF00480">
    <property type="entry name" value="ROK"/>
    <property type="match status" value="1"/>
</dbReference>
<evidence type="ECO:0000256" key="11">
    <source>
        <dbReference type="ARBA" id="ARBA00038887"/>
    </source>
</evidence>
<evidence type="ECO:0000256" key="6">
    <source>
        <dbReference type="ARBA" id="ARBA00022777"/>
    </source>
</evidence>
<comment type="caution">
    <text evidence="13">The sequence shown here is derived from an EMBL/GenBank/DDBJ whole genome shotgun (WGS) entry which is preliminary data.</text>
</comment>
<evidence type="ECO:0000313" key="13">
    <source>
        <dbReference type="EMBL" id="RCW41101.1"/>
    </source>
</evidence>
<organism evidence="13 14">
    <name type="scientific">Paenibacillus prosopidis</name>
    <dbReference type="NCBI Taxonomy" id="630520"/>
    <lineage>
        <taxon>Bacteria</taxon>
        <taxon>Bacillati</taxon>
        <taxon>Bacillota</taxon>
        <taxon>Bacilli</taxon>
        <taxon>Bacillales</taxon>
        <taxon>Paenibacillaceae</taxon>
        <taxon>Paenibacillus</taxon>
    </lineage>
</organism>
<evidence type="ECO:0000256" key="1">
    <source>
        <dbReference type="ARBA" id="ARBA00001946"/>
    </source>
</evidence>
<dbReference type="PROSITE" id="PS01125">
    <property type="entry name" value="ROK"/>
    <property type="match status" value="1"/>
</dbReference>
<evidence type="ECO:0000256" key="10">
    <source>
        <dbReference type="ARBA" id="ARBA00023277"/>
    </source>
</evidence>
<keyword evidence="9" id="KW-0460">Magnesium</keyword>
<keyword evidence="7" id="KW-0862">Zinc</keyword>
<evidence type="ECO:0000256" key="12">
    <source>
        <dbReference type="ARBA" id="ARBA00048451"/>
    </source>
</evidence>
<keyword evidence="8" id="KW-0067">ATP-binding</keyword>
<evidence type="ECO:0000256" key="5">
    <source>
        <dbReference type="ARBA" id="ARBA00022741"/>
    </source>
</evidence>
<dbReference type="Gene3D" id="3.30.420.40">
    <property type="match status" value="2"/>
</dbReference>
<evidence type="ECO:0000256" key="8">
    <source>
        <dbReference type="ARBA" id="ARBA00022840"/>
    </source>
</evidence>
<evidence type="ECO:0000256" key="7">
    <source>
        <dbReference type="ARBA" id="ARBA00022833"/>
    </source>
</evidence>
<protein>
    <recommendedName>
        <fullName evidence="11">fructokinase</fullName>
        <ecNumber evidence="11">2.7.1.4</ecNumber>
    </recommendedName>
</protein>
<dbReference type="AlphaFoldDB" id="A0A368VIR2"/>
<dbReference type="EC" id="2.7.1.4" evidence="11"/>
<dbReference type="GO" id="GO:0008865">
    <property type="term" value="F:fructokinase activity"/>
    <property type="evidence" value="ECO:0007669"/>
    <property type="project" value="UniProtKB-EC"/>
</dbReference>
<name>A0A368VIR2_9BACL</name>
<proteinExistence type="inferred from homology"/>
<keyword evidence="10" id="KW-0119">Carbohydrate metabolism</keyword>
<evidence type="ECO:0000313" key="14">
    <source>
        <dbReference type="Proteomes" id="UP000252415"/>
    </source>
</evidence>
<keyword evidence="14" id="KW-1185">Reference proteome</keyword>
<gene>
    <name evidence="13" type="ORF">DFP97_1275</name>
</gene>
<keyword evidence="3" id="KW-0808">Transferase</keyword>
<sequence length="298" mass="31960">MTLLGAIEGGGTKFVCGIGTREGQILERSSFPTTTPEETMGRAFEFFANKGIHAIGIGTFGPIDGNLKSESYGCITNTPKPYWSGFNVVDFTKSHLDVPVGFDTDVNAAALGEASWGAAKGLGSCLYMTVGTGIGAGAFIEGRLIHGLTHPEMGHTIVRRHPNDTYEGNCPFHKDCLEGLASGPAIEDRWKMKAFDLEAAHFAWGLEAYYLAQALVNFILILSPEKIILGGGVMKQIQLYPLIQQQLNKLLKGYINHPALAEGNSNYIVQPALGDNAGLSGALALADRALQGYENNRL</sequence>
<dbReference type="FunFam" id="3.30.420.40:FF:000136">
    <property type="entry name" value="Putative fructokinase"/>
    <property type="match status" value="1"/>
</dbReference>
<comment type="cofactor">
    <cofactor evidence="1">
        <name>Mg(2+)</name>
        <dbReference type="ChEBI" id="CHEBI:18420"/>
    </cofactor>
</comment>
<dbReference type="EMBL" id="QPJD01000027">
    <property type="protein sequence ID" value="RCW41101.1"/>
    <property type="molecule type" value="Genomic_DNA"/>
</dbReference>
<dbReference type="InterPro" id="IPR000600">
    <property type="entry name" value="ROK"/>
</dbReference>
<dbReference type="RefSeq" id="WP_114384056.1">
    <property type="nucleotide sequence ID" value="NZ_QPJD01000027.1"/>
</dbReference>
<dbReference type="CDD" id="cd24067">
    <property type="entry name" value="ASKHA_NBD_ROK_BsFRK-like"/>
    <property type="match status" value="1"/>
</dbReference>
<comment type="catalytic activity">
    <reaction evidence="12">
        <text>D-fructose + ATP = D-fructose 6-phosphate + ADP + H(+)</text>
        <dbReference type="Rhea" id="RHEA:16125"/>
        <dbReference type="ChEBI" id="CHEBI:15378"/>
        <dbReference type="ChEBI" id="CHEBI:30616"/>
        <dbReference type="ChEBI" id="CHEBI:37721"/>
        <dbReference type="ChEBI" id="CHEBI:61527"/>
        <dbReference type="ChEBI" id="CHEBI:456216"/>
        <dbReference type="EC" id="2.7.1.4"/>
    </reaction>
</comment>
<dbReference type="InterPro" id="IPR049874">
    <property type="entry name" value="ROK_cs"/>
</dbReference>
<dbReference type="PANTHER" id="PTHR42742:SF3">
    <property type="entry name" value="FRUCTOKINASE"/>
    <property type="match status" value="1"/>
</dbReference>
<evidence type="ECO:0000256" key="2">
    <source>
        <dbReference type="ARBA" id="ARBA00006479"/>
    </source>
</evidence>
<keyword evidence="5" id="KW-0547">Nucleotide-binding</keyword>
<dbReference type="FunFam" id="3.30.420.40:FF:000153">
    <property type="entry name" value="Putative fructokinase"/>
    <property type="match status" value="1"/>
</dbReference>
<keyword evidence="6 13" id="KW-0418">Kinase</keyword>
<dbReference type="Proteomes" id="UP000252415">
    <property type="component" value="Unassembled WGS sequence"/>
</dbReference>
<reference evidence="13 14" key="1">
    <citation type="submission" date="2018-07" db="EMBL/GenBank/DDBJ databases">
        <title>Genomic Encyclopedia of Type Strains, Phase III (KMG-III): the genomes of soil and plant-associated and newly described type strains.</title>
        <authorList>
            <person name="Whitman W."/>
        </authorList>
    </citation>
    <scope>NUCLEOTIDE SEQUENCE [LARGE SCALE GENOMIC DNA]</scope>
    <source>
        <strain evidence="13 14">CECT 7506</strain>
    </source>
</reference>
<dbReference type="SUPFAM" id="SSF53067">
    <property type="entry name" value="Actin-like ATPase domain"/>
    <property type="match status" value="1"/>
</dbReference>